<dbReference type="InterPro" id="IPR003594">
    <property type="entry name" value="HATPase_dom"/>
</dbReference>
<evidence type="ECO:0000256" key="6">
    <source>
        <dbReference type="ARBA" id="ARBA00022777"/>
    </source>
</evidence>
<evidence type="ECO:0000256" key="1">
    <source>
        <dbReference type="ARBA" id="ARBA00000085"/>
    </source>
</evidence>
<evidence type="ECO:0000313" key="14">
    <source>
        <dbReference type="Proteomes" id="UP000730482"/>
    </source>
</evidence>
<evidence type="ECO:0000256" key="7">
    <source>
        <dbReference type="ARBA" id="ARBA00022840"/>
    </source>
</evidence>
<evidence type="ECO:0000256" key="3">
    <source>
        <dbReference type="ARBA" id="ARBA00022553"/>
    </source>
</evidence>
<dbReference type="Gene3D" id="3.30.565.10">
    <property type="entry name" value="Histidine kinase-like ATPase, C-terminal domain"/>
    <property type="match status" value="1"/>
</dbReference>
<keyword evidence="6" id="KW-0418">Kinase</keyword>
<sequence>MQTVAIRLMGAVGTGVRLLRAHPQAVDGIVAAAMLAVSLIWLKQYPYMAGRHLVYTTQDTQHTTYHPVGVLGYALTVGVCAGLALRRRCPVPMLWATCAMVVLYAGLDYPPTTLVWSPLLVFYTVATRLPPLRVVPYGSAVLGVWIQYSLTLVVLAVLLAVLQSVLVVGVAWVFGNQTRRLAERNDRLGQLTEQLRREQAARAREAVAGERVRIARELHDVVAHHMSVISVQTGLARYVLLSDSATAGRSLGTIADATHEAMRELRRMLAVLRPVPEDGVPEAAYRPSVEPAPGLAQLPKLLERVRAAGVEVSMTVTGTAFTLAPGPDLCCYRVAQESLTNVMKHSPGAHARIELVYQNHDLTVCIRDDGGRVRSLTEGAVAVPTALGPAVAGSGNGLVGMRERARIYGGTLQAGPRAAGGFEVVLTLPREQEPDPEP</sequence>
<keyword evidence="7" id="KW-0067">ATP-binding</keyword>
<dbReference type="RefSeq" id="WP_212010637.1">
    <property type="nucleotide sequence ID" value="NZ_JAAFYZ010000062.1"/>
</dbReference>
<dbReference type="Proteomes" id="UP000730482">
    <property type="component" value="Unassembled WGS sequence"/>
</dbReference>
<comment type="catalytic activity">
    <reaction evidence="1">
        <text>ATP + protein L-histidine = ADP + protein N-phospho-L-histidine.</text>
        <dbReference type="EC" id="2.7.13.3"/>
    </reaction>
</comment>
<protein>
    <recommendedName>
        <fullName evidence="2">histidine kinase</fullName>
        <ecNumber evidence="2">2.7.13.3</ecNumber>
    </recommendedName>
</protein>
<accession>A0ABS5KSP6</accession>
<evidence type="ECO:0000313" key="13">
    <source>
        <dbReference type="EMBL" id="MBS2549060.1"/>
    </source>
</evidence>
<feature type="transmembrane region" description="Helical" evidence="9">
    <location>
        <begin position="25"/>
        <end position="44"/>
    </location>
</feature>
<organism evidence="13 14">
    <name type="scientific">Catenulispora pinistramenti</name>
    <dbReference type="NCBI Taxonomy" id="2705254"/>
    <lineage>
        <taxon>Bacteria</taxon>
        <taxon>Bacillati</taxon>
        <taxon>Actinomycetota</taxon>
        <taxon>Actinomycetes</taxon>
        <taxon>Catenulisporales</taxon>
        <taxon>Catenulisporaceae</taxon>
        <taxon>Catenulispora</taxon>
    </lineage>
</organism>
<evidence type="ECO:0000259" key="10">
    <source>
        <dbReference type="Pfam" id="PF02518"/>
    </source>
</evidence>
<dbReference type="Pfam" id="PF07730">
    <property type="entry name" value="HisKA_3"/>
    <property type="match status" value="1"/>
</dbReference>
<evidence type="ECO:0000256" key="9">
    <source>
        <dbReference type="SAM" id="Phobius"/>
    </source>
</evidence>
<proteinExistence type="predicted"/>
<feature type="transmembrane region" description="Helical" evidence="9">
    <location>
        <begin position="145"/>
        <end position="174"/>
    </location>
</feature>
<dbReference type="InterPro" id="IPR050482">
    <property type="entry name" value="Sensor_HK_TwoCompSys"/>
</dbReference>
<feature type="domain" description="Histidine kinase/HSP90-like ATPase" evidence="10">
    <location>
        <begin position="332"/>
        <end position="431"/>
    </location>
</feature>
<dbReference type="EMBL" id="JAAFYZ010000062">
    <property type="protein sequence ID" value="MBS2549060.1"/>
    <property type="molecule type" value="Genomic_DNA"/>
</dbReference>
<dbReference type="Pfam" id="PF02518">
    <property type="entry name" value="HATPase_c"/>
    <property type="match status" value="1"/>
</dbReference>
<evidence type="ECO:0000256" key="2">
    <source>
        <dbReference type="ARBA" id="ARBA00012438"/>
    </source>
</evidence>
<keyword evidence="14" id="KW-1185">Reference proteome</keyword>
<dbReference type="SUPFAM" id="SSF55874">
    <property type="entry name" value="ATPase domain of HSP90 chaperone/DNA topoisomerase II/histidine kinase"/>
    <property type="match status" value="1"/>
</dbReference>
<comment type="caution">
    <text evidence="13">The sequence shown here is derived from an EMBL/GenBank/DDBJ whole genome shotgun (WGS) entry which is preliminary data.</text>
</comment>
<dbReference type="Gene3D" id="1.20.5.1930">
    <property type="match status" value="1"/>
</dbReference>
<feature type="domain" description="Signal transduction histidine kinase subgroup 3 dimerisation and phosphoacceptor" evidence="11">
    <location>
        <begin position="210"/>
        <end position="275"/>
    </location>
</feature>
<dbReference type="InterPro" id="IPR036890">
    <property type="entry name" value="HATPase_C_sf"/>
</dbReference>
<dbReference type="InterPro" id="IPR055558">
    <property type="entry name" value="DUF7134"/>
</dbReference>
<evidence type="ECO:0000259" key="12">
    <source>
        <dbReference type="Pfam" id="PF23539"/>
    </source>
</evidence>
<name>A0ABS5KSP6_9ACTN</name>
<keyword evidence="9" id="KW-0812">Transmembrane</keyword>
<feature type="domain" description="DUF7134" evidence="12">
    <location>
        <begin position="17"/>
        <end position="179"/>
    </location>
</feature>
<keyword evidence="8" id="KW-0902">Two-component regulatory system</keyword>
<dbReference type="EC" id="2.7.13.3" evidence="2"/>
<dbReference type="InterPro" id="IPR011712">
    <property type="entry name" value="Sig_transdc_His_kin_sub3_dim/P"/>
</dbReference>
<dbReference type="CDD" id="cd16917">
    <property type="entry name" value="HATPase_UhpB-NarQ-NarX-like"/>
    <property type="match status" value="1"/>
</dbReference>
<keyword evidence="9" id="KW-1133">Transmembrane helix</keyword>
<keyword evidence="3" id="KW-0597">Phosphoprotein</keyword>
<keyword evidence="5" id="KW-0547">Nucleotide-binding</keyword>
<dbReference type="PANTHER" id="PTHR24421:SF10">
    <property type="entry name" value="NITRATE_NITRITE SENSOR PROTEIN NARQ"/>
    <property type="match status" value="1"/>
</dbReference>
<evidence type="ECO:0000256" key="8">
    <source>
        <dbReference type="ARBA" id="ARBA00023012"/>
    </source>
</evidence>
<dbReference type="Pfam" id="PF23539">
    <property type="entry name" value="DUF7134"/>
    <property type="match status" value="1"/>
</dbReference>
<evidence type="ECO:0000256" key="5">
    <source>
        <dbReference type="ARBA" id="ARBA00022741"/>
    </source>
</evidence>
<gene>
    <name evidence="13" type="ORF">KGQ19_19525</name>
</gene>
<feature type="transmembrane region" description="Helical" evidence="9">
    <location>
        <begin position="64"/>
        <end position="84"/>
    </location>
</feature>
<evidence type="ECO:0000259" key="11">
    <source>
        <dbReference type="Pfam" id="PF07730"/>
    </source>
</evidence>
<reference evidence="13 14" key="1">
    <citation type="submission" date="2020-02" db="EMBL/GenBank/DDBJ databases">
        <title>Acidophilic actinobacteria isolated from forest soil.</title>
        <authorList>
            <person name="Golinska P."/>
        </authorList>
    </citation>
    <scope>NUCLEOTIDE SEQUENCE [LARGE SCALE GENOMIC DNA]</scope>
    <source>
        <strain evidence="13 14">NL8</strain>
    </source>
</reference>
<evidence type="ECO:0000256" key="4">
    <source>
        <dbReference type="ARBA" id="ARBA00022679"/>
    </source>
</evidence>
<feature type="transmembrane region" description="Helical" evidence="9">
    <location>
        <begin position="91"/>
        <end position="107"/>
    </location>
</feature>
<keyword evidence="9" id="KW-0472">Membrane</keyword>
<keyword evidence="4" id="KW-0808">Transferase</keyword>
<dbReference type="PANTHER" id="PTHR24421">
    <property type="entry name" value="NITRATE/NITRITE SENSOR PROTEIN NARX-RELATED"/>
    <property type="match status" value="1"/>
</dbReference>